<keyword evidence="2" id="KW-0732">Signal</keyword>
<dbReference type="InterPro" id="IPR014721">
    <property type="entry name" value="Ribsml_uS5_D2-typ_fold_subgr"/>
</dbReference>
<proteinExistence type="predicted"/>
<name>A0A0K2G8Z4_NITMO</name>
<dbReference type="Gene3D" id="3.30.230.10">
    <property type="match status" value="1"/>
</dbReference>
<feature type="signal peptide" evidence="2">
    <location>
        <begin position="1"/>
        <end position="28"/>
    </location>
</feature>
<dbReference type="OrthoDB" id="2356897at2"/>
<evidence type="ECO:0000259" key="3">
    <source>
        <dbReference type="Pfam" id="PF05362"/>
    </source>
</evidence>
<feature type="region of interest" description="Disordered" evidence="1">
    <location>
        <begin position="177"/>
        <end position="219"/>
    </location>
</feature>
<sequence>MRTMRGLVCPVGAAVLLSLLGLLSDCEAAPREQVIPILGTAHGREPQGSVAYIHLTFEERGDHHGLQIRFHDKPGKFSRMAQTSAEQAIVRTARSLGLSTDSWTVDLRIPHEGVTLFGDSLSAMVGLTVAAMAQGKTVPAGYVLTGTVTAEGDIGPVGSIPLKVQAARAAQLRRVLVPNQPSPEEPADSVEPTRFTTQVSPVRSVPEAYEALTDSSAPR</sequence>
<dbReference type="Proteomes" id="UP000069205">
    <property type="component" value="Chromosome"/>
</dbReference>
<accession>A0A0K2G8Z4</accession>
<dbReference type="GO" id="GO:0006508">
    <property type="term" value="P:proteolysis"/>
    <property type="evidence" value="ECO:0007669"/>
    <property type="project" value="InterPro"/>
</dbReference>
<protein>
    <submittedName>
        <fullName evidence="4">Secreted protein</fullName>
    </submittedName>
</protein>
<evidence type="ECO:0000313" key="5">
    <source>
        <dbReference type="Proteomes" id="UP000069205"/>
    </source>
</evidence>
<evidence type="ECO:0000256" key="1">
    <source>
        <dbReference type="SAM" id="MobiDB-lite"/>
    </source>
</evidence>
<keyword evidence="5" id="KW-1185">Reference proteome</keyword>
<organism evidence="4 5">
    <name type="scientific">Nitrospira moscoviensis</name>
    <dbReference type="NCBI Taxonomy" id="42253"/>
    <lineage>
        <taxon>Bacteria</taxon>
        <taxon>Pseudomonadati</taxon>
        <taxon>Nitrospirota</taxon>
        <taxon>Nitrospiria</taxon>
        <taxon>Nitrospirales</taxon>
        <taxon>Nitrospiraceae</taxon>
        <taxon>Nitrospira</taxon>
    </lineage>
</organism>
<evidence type="ECO:0000313" key="4">
    <source>
        <dbReference type="EMBL" id="ALA57418.1"/>
    </source>
</evidence>
<dbReference type="SUPFAM" id="SSF54211">
    <property type="entry name" value="Ribosomal protein S5 domain 2-like"/>
    <property type="match status" value="1"/>
</dbReference>
<dbReference type="EMBL" id="CP011801">
    <property type="protein sequence ID" value="ALA57418.1"/>
    <property type="molecule type" value="Genomic_DNA"/>
</dbReference>
<evidence type="ECO:0000256" key="2">
    <source>
        <dbReference type="SAM" id="SignalP"/>
    </source>
</evidence>
<feature type="domain" description="Lon proteolytic" evidence="3">
    <location>
        <begin position="94"/>
        <end position="182"/>
    </location>
</feature>
<dbReference type="Pfam" id="PF05362">
    <property type="entry name" value="Lon_C"/>
    <property type="match status" value="1"/>
</dbReference>
<feature type="chain" id="PRO_5005476614" evidence="2">
    <location>
        <begin position="29"/>
        <end position="219"/>
    </location>
</feature>
<dbReference type="KEGG" id="nmv:NITMOv2_0986"/>
<dbReference type="InterPro" id="IPR008269">
    <property type="entry name" value="Lon_proteolytic"/>
</dbReference>
<dbReference type="PATRIC" id="fig|42253.5.peg.967"/>
<reference evidence="4 5" key="1">
    <citation type="journal article" date="2015" name="Proc. Natl. Acad. Sci. U.S.A.">
        <title>Expanded metabolic versatility of ubiquitous nitrite-oxidizing bacteria from the genus Nitrospira.</title>
        <authorList>
            <person name="Koch H."/>
            <person name="Lucker S."/>
            <person name="Albertsen M."/>
            <person name="Kitzinger K."/>
            <person name="Herbold C."/>
            <person name="Spieck E."/>
            <person name="Nielsen P.H."/>
            <person name="Wagner M."/>
            <person name="Daims H."/>
        </authorList>
    </citation>
    <scope>NUCLEOTIDE SEQUENCE [LARGE SCALE GENOMIC DNA]</scope>
    <source>
        <strain evidence="4 5">NSP M-1</strain>
    </source>
</reference>
<dbReference type="GO" id="GO:0004176">
    <property type="term" value="F:ATP-dependent peptidase activity"/>
    <property type="evidence" value="ECO:0007669"/>
    <property type="project" value="InterPro"/>
</dbReference>
<gene>
    <name evidence="4" type="ORF">NITMOv2_0986</name>
</gene>
<dbReference type="InterPro" id="IPR020568">
    <property type="entry name" value="Ribosomal_Su5_D2-typ_SF"/>
</dbReference>
<dbReference type="STRING" id="42253.NITMOv2_0986"/>
<dbReference type="AlphaFoldDB" id="A0A0K2G8Z4"/>
<dbReference type="GO" id="GO:0004252">
    <property type="term" value="F:serine-type endopeptidase activity"/>
    <property type="evidence" value="ECO:0007669"/>
    <property type="project" value="InterPro"/>
</dbReference>